<accession>A0A840NN40</accession>
<dbReference type="SMART" id="SM00419">
    <property type="entry name" value="HTH_CRP"/>
    <property type="match status" value="1"/>
</dbReference>
<dbReference type="InterPro" id="IPR050397">
    <property type="entry name" value="Env_Response_Regulators"/>
</dbReference>
<evidence type="ECO:0000256" key="2">
    <source>
        <dbReference type="ARBA" id="ARBA00023125"/>
    </source>
</evidence>
<evidence type="ECO:0000313" key="6">
    <source>
        <dbReference type="EMBL" id="MBB5071738.1"/>
    </source>
</evidence>
<dbReference type="GO" id="GO:0003677">
    <property type="term" value="F:DNA binding"/>
    <property type="evidence" value="ECO:0007669"/>
    <property type="project" value="UniProtKB-KW"/>
</dbReference>
<dbReference type="InterPro" id="IPR036390">
    <property type="entry name" value="WH_DNA-bd_sf"/>
</dbReference>
<dbReference type="RefSeq" id="WP_184482295.1">
    <property type="nucleotide sequence ID" value="NZ_JACHIV010000001.1"/>
</dbReference>
<keyword evidence="1" id="KW-0805">Transcription regulation</keyword>
<protein>
    <submittedName>
        <fullName evidence="6">CRP-like cAMP-binding protein</fullName>
    </submittedName>
</protein>
<dbReference type="SUPFAM" id="SSF46785">
    <property type="entry name" value="Winged helix' DNA-binding domain"/>
    <property type="match status" value="1"/>
</dbReference>
<evidence type="ECO:0000259" key="4">
    <source>
        <dbReference type="PROSITE" id="PS50042"/>
    </source>
</evidence>
<dbReference type="PANTHER" id="PTHR24567:SF74">
    <property type="entry name" value="HTH-TYPE TRANSCRIPTIONAL REGULATOR ARCR"/>
    <property type="match status" value="1"/>
</dbReference>
<feature type="domain" description="Cyclic nucleotide-binding" evidence="4">
    <location>
        <begin position="13"/>
        <end position="116"/>
    </location>
</feature>
<dbReference type="InterPro" id="IPR012318">
    <property type="entry name" value="HTH_CRP"/>
</dbReference>
<dbReference type="PROSITE" id="PS50042">
    <property type="entry name" value="CNMP_BINDING_3"/>
    <property type="match status" value="1"/>
</dbReference>
<dbReference type="AlphaFoldDB" id="A0A840NN40"/>
<dbReference type="GO" id="GO:0005829">
    <property type="term" value="C:cytosol"/>
    <property type="evidence" value="ECO:0007669"/>
    <property type="project" value="TreeGrafter"/>
</dbReference>
<dbReference type="SMART" id="SM00100">
    <property type="entry name" value="cNMP"/>
    <property type="match status" value="1"/>
</dbReference>
<sequence>MALPLPDGGYRTFRDHLSADEWHDLLRVGARVDFEPGGALLEEGDDGDHVLVLLSGACQIVGARLDQGRALLAVRWAGDVIGEQADLDQQPRSASAYALSKCSARLLRGTEFAAFIRRRRLDRQLTRYVSAKLRSNSSMVAELAGLSVKSKVAWLLCRLAAADEVDRFVQLSQRELADLLGMSRTSVAASLSDFRALGLLRTESHGVQVLKIDALRAEINPPEHM</sequence>
<gene>
    <name evidence="6" type="ORF">BJ969_004826</name>
</gene>
<keyword evidence="7" id="KW-1185">Reference proteome</keyword>
<keyword evidence="2" id="KW-0238">DNA-binding</keyword>
<evidence type="ECO:0000259" key="5">
    <source>
        <dbReference type="PROSITE" id="PS51063"/>
    </source>
</evidence>
<feature type="domain" description="HTH crp-type" evidence="5">
    <location>
        <begin position="146"/>
        <end position="213"/>
    </location>
</feature>
<dbReference type="Proteomes" id="UP000580474">
    <property type="component" value="Unassembled WGS sequence"/>
</dbReference>
<dbReference type="Gene3D" id="1.10.10.10">
    <property type="entry name" value="Winged helix-like DNA-binding domain superfamily/Winged helix DNA-binding domain"/>
    <property type="match status" value="1"/>
</dbReference>
<dbReference type="Pfam" id="PF00027">
    <property type="entry name" value="cNMP_binding"/>
    <property type="match status" value="1"/>
</dbReference>
<dbReference type="CDD" id="cd00038">
    <property type="entry name" value="CAP_ED"/>
    <property type="match status" value="1"/>
</dbReference>
<dbReference type="Gene3D" id="2.60.120.10">
    <property type="entry name" value="Jelly Rolls"/>
    <property type="match status" value="1"/>
</dbReference>
<comment type="caution">
    <text evidence="6">The sequence shown here is derived from an EMBL/GenBank/DDBJ whole genome shotgun (WGS) entry which is preliminary data.</text>
</comment>
<dbReference type="EMBL" id="JACHIV010000001">
    <property type="protein sequence ID" value="MBB5071738.1"/>
    <property type="molecule type" value="Genomic_DNA"/>
</dbReference>
<keyword evidence="3" id="KW-0804">Transcription</keyword>
<dbReference type="PROSITE" id="PS51063">
    <property type="entry name" value="HTH_CRP_2"/>
    <property type="match status" value="1"/>
</dbReference>
<dbReference type="GO" id="GO:0003700">
    <property type="term" value="F:DNA-binding transcription factor activity"/>
    <property type="evidence" value="ECO:0007669"/>
    <property type="project" value="TreeGrafter"/>
</dbReference>
<name>A0A840NN40_9PSEU</name>
<dbReference type="PANTHER" id="PTHR24567">
    <property type="entry name" value="CRP FAMILY TRANSCRIPTIONAL REGULATORY PROTEIN"/>
    <property type="match status" value="1"/>
</dbReference>
<organism evidence="6 7">
    <name type="scientific">Saccharopolyspora gloriosae</name>
    <dbReference type="NCBI Taxonomy" id="455344"/>
    <lineage>
        <taxon>Bacteria</taxon>
        <taxon>Bacillati</taxon>
        <taxon>Actinomycetota</taxon>
        <taxon>Actinomycetes</taxon>
        <taxon>Pseudonocardiales</taxon>
        <taxon>Pseudonocardiaceae</taxon>
        <taxon>Saccharopolyspora</taxon>
    </lineage>
</organism>
<dbReference type="InterPro" id="IPR000595">
    <property type="entry name" value="cNMP-bd_dom"/>
</dbReference>
<dbReference type="SUPFAM" id="SSF51206">
    <property type="entry name" value="cAMP-binding domain-like"/>
    <property type="match status" value="1"/>
</dbReference>
<reference evidence="6 7" key="1">
    <citation type="submission" date="2020-08" db="EMBL/GenBank/DDBJ databases">
        <title>Sequencing the genomes of 1000 actinobacteria strains.</title>
        <authorList>
            <person name="Klenk H.-P."/>
        </authorList>
    </citation>
    <scope>NUCLEOTIDE SEQUENCE [LARGE SCALE GENOMIC DNA]</scope>
    <source>
        <strain evidence="6 7">DSM 45582</strain>
    </source>
</reference>
<dbReference type="InterPro" id="IPR014710">
    <property type="entry name" value="RmlC-like_jellyroll"/>
</dbReference>
<dbReference type="InterPro" id="IPR018490">
    <property type="entry name" value="cNMP-bd_dom_sf"/>
</dbReference>
<evidence type="ECO:0000256" key="3">
    <source>
        <dbReference type="ARBA" id="ARBA00023163"/>
    </source>
</evidence>
<dbReference type="Pfam" id="PF13545">
    <property type="entry name" value="HTH_Crp_2"/>
    <property type="match status" value="1"/>
</dbReference>
<evidence type="ECO:0000313" key="7">
    <source>
        <dbReference type="Proteomes" id="UP000580474"/>
    </source>
</evidence>
<dbReference type="InterPro" id="IPR036388">
    <property type="entry name" value="WH-like_DNA-bd_sf"/>
</dbReference>
<evidence type="ECO:0000256" key="1">
    <source>
        <dbReference type="ARBA" id="ARBA00023015"/>
    </source>
</evidence>
<proteinExistence type="predicted"/>